<dbReference type="PANTHER" id="PTHR20908:SF4">
    <property type="entry name" value="SI:DKEY-5I3.5"/>
    <property type="match status" value="1"/>
</dbReference>
<keyword evidence="1" id="KW-1185">Reference proteome</keyword>
<reference evidence="2 3" key="1">
    <citation type="submission" date="2025-04" db="UniProtKB">
        <authorList>
            <consortium name="RefSeq"/>
        </authorList>
    </citation>
    <scope>IDENTIFICATION</scope>
    <source>
        <tissue evidence="2 3">Whole sample</tissue>
    </source>
</reference>
<dbReference type="GeneID" id="111128603"/>
<organism evidence="1 2">
    <name type="scientific">Crassostrea virginica</name>
    <name type="common">Eastern oyster</name>
    <dbReference type="NCBI Taxonomy" id="6565"/>
    <lineage>
        <taxon>Eukaryota</taxon>
        <taxon>Metazoa</taxon>
        <taxon>Spiralia</taxon>
        <taxon>Lophotrochozoa</taxon>
        <taxon>Mollusca</taxon>
        <taxon>Bivalvia</taxon>
        <taxon>Autobranchia</taxon>
        <taxon>Pteriomorphia</taxon>
        <taxon>Ostreida</taxon>
        <taxon>Ostreoidea</taxon>
        <taxon>Ostreidae</taxon>
        <taxon>Crassostrea</taxon>
    </lineage>
</organism>
<gene>
    <name evidence="2 3" type="primary">LOC111128603</name>
</gene>
<dbReference type="RefSeq" id="XP_022330035.1">
    <property type="nucleotide sequence ID" value="XM_022474327.1"/>
</dbReference>
<dbReference type="RefSeq" id="XP_022330036.1">
    <property type="nucleotide sequence ID" value="XM_022474328.1"/>
</dbReference>
<dbReference type="SUPFAM" id="SSF53474">
    <property type="entry name" value="alpha/beta-Hydrolases"/>
    <property type="match status" value="1"/>
</dbReference>
<dbReference type="Proteomes" id="UP000694844">
    <property type="component" value="Chromosome 4"/>
</dbReference>
<dbReference type="Gene3D" id="3.40.50.1820">
    <property type="entry name" value="alpha/beta hydrolase"/>
    <property type="match status" value="1"/>
</dbReference>
<dbReference type="InterPro" id="IPR008547">
    <property type="entry name" value="DUF829_TMEM53"/>
</dbReference>
<dbReference type="OrthoDB" id="77878at2759"/>
<evidence type="ECO:0000313" key="2">
    <source>
        <dbReference type="RefSeq" id="XP_022330035.1"/>
    </source>
</evidence>
<sequence length="308" mass="35817">MRYPIGDVKGIVETVIMVLLRKGVSSIRPILCRFQHTGSNSSKPEVHKSRISQHLTLRSVSKSPSKKSRDLVLFYEWLYPNAKALDKYCMLYHELGLDVLTIHGQLKHFISPSQSVKLSQEILDYLRNERNPKEDRYIAHTASIGAYNFTTCSMRSTTQSEFGFFRNNIRGQIFDSIVAGSHSHMSTGIFEAFDVPRLLRKPLHGIMDSFYKVTKKQTKDVYDKMVEHFWNSVLKVPTLVIYSENDPMCDTLYLQENLSRWRKDFPDFDVTSVSWKKSVHAAHLKEHPKDYIREWRKFMGKLGHGHMN</sequence>
<accession>A0A8B8DQD6</accession>
<dbReference type="InterPro" id="IPR029058">
    <property type="entry name" value="AB_hydrolase_fold"/>
</dbReference>
<dbReference type="KEGG" id="cvn:111128603"/>
<dbReference type="PANTHER" id="PTHR20908">
    <property type="entry name" value="LD15586P"/>
    <property type="match status" value="1"/>
</dbReference>
<evidence type="ECO:0000313" key="3">
    <source>
        <dbReference type="RefSeq" id="XP_022330036.1"/>
    </source>
</evidence>
<evidence type="ECO:0000313" key="1">
    <source>
        <dbReference type="Proteomes" id="UP000694844"/>
    </source>
</evidence>
<proteinExistence type="predicted"/>
<protein>
    <submittedName>
        <fullName evidence="2 3">Uncharacterized protein LOC111128603</fullName>
    </submittedName>
</protein>
<name>A0A8B8DQD6_CRAVI</name>
<dbReference type="AlphaFoldDB" id="A0A8B8DQD6"/>
<dbReference type="Pfam" id="PF05705">
    <property type="entry name" value="DUF829"/>
    <property type="match status" value="1"/>
</dbReference>
<dbReference type="GO" id="GO:0017171">
    <property type="term" value="F:serine hydrolase activity"/>
    <property type="evidence" value="ECO:0007669"/>
    <property type="project" value="TreeGrafter"/>
</dbReference>